<accession>A0ABU7VYD2</accession>
<sequence>MNSKRWSWLAIVLIVIGVAGMAYQKFEFKSEDPYFERKWKLEALESLAVESSYNMEVEFIDSPDGSNYIELSGDLPQDTIDRLESASITGPDVDLDLTEKFKFSFLTIDFQSHKQHLTVALADRGLLEQISFKLGSNNGNLTGLRAKNIELAANSGNLTVSSINAGQLAMKTTSGNLTATDIVGNTEIRIGSGTIKVKNLKGDLAAHGSSGSISVDEAEGNMEASLNSGSIKVNGFTGNGMFKTTSGNVTLNGQRSDSLDISVSSGNVTLDPDPGFKGIYDLKTSSGTVKSPESPMETKDIIKIRTTSGNIKVQ</sequence>
<evidence type="ECO:0000313" key="2">
    <source>
        <dbReference type="EMBL" id="MEF2968251.1"/>
    </source>
</evidence>
<protein>
    <submittedName>
        <fullName evidence="2">DUF4097 family beta strand repeat-containing protein</fullName>
    </submittedName>
</protein>
<evidence type="ECO:0000259" key="1">
    <source>
        <dbReference type="Pfam" id="PF13349"/>
    </source>
</evidence>
<feature type="domain" description="DUF4097" evidence="1">
    <location>
        <begin position="46"/>
        <end position="221"/>
    </location>
</feature>
<feature type="domain" description="DUF4097" evidence="1">
    <location>
        <begin position="225"/>
        <end position="313"/>
    </location>
</feature>
<dbReference type="Pfam" id="PF13349">
    <property type="entry name" value="DUF4097"/>
    <property type="match status" value="2"/>
</dbReference>
<comment type="caution">
    <text evidence="2">The sequence shown here is derived from an EMBL/GenBank/DDBJ whole genome shotgun (WGS) entry which is preliminary data.</text>
</comment>
<proteinExistence type="predicted"/>
<gene>
    <name evidence="2" type="ORF">V3851_20675</name>
</gene>
<dbReference type="Proteomes" id="UP001306950">
    <property type="component" value="Unassembled WGS sequence"/>
</dbReference>
<name>A0ABU7VYD2_9BACL</name>
<dbReference type="RefSeq" id="WP_331848459.1">
    <property type="nucleotide sequence ID" value="NZ_JAZHPZ010000013.1"/>
</dbReference>
<evidence type="ECO:0000313" key="3">
    <source>
        <dbReference type="Proteomes" id="UP001306950"/>
    </source>
</evidence>
<organism evidence="2 3">
    <name type="scientific">Paenibacillus haidiansis</name>
    <dbReference type="NCBI Taxonomy" id="1574488"/>
    <lineage>
        <taxon>Bacteria</taxon>
        <taxon>Bacillati</taxon>
        <taxon>Bacillota</taxon>
        <taxon>Bacilli</taxon>
        <taxon>Bacillales</taxon>
        <taxon>Paenibacillaceae</taxon>
        <taxon>Paenibacillus</taxon>
    </lineage>
</organism>
<reference evidence="2 3" key="1">
    <citation type="submission" date="2024-02" db="EMBL/GenBank/DDBJ databases">
        <title>A nitrogen-fixing paenibacillus bacterium.</title>
        <authorList>
            <person name="Zhang W.L."/>
            <person name="Chen S.F."/>
        </authorList>
    </citation>
    <scope>NUCLEOTIDE SEQUENCE [LARGE SCALE GENOMIC DNA]</scope>
    <source>
        <strain evidence="2 3">M1</strain>
    </source>
</reference>
<dbReference type="PANTHER" id="PTHR34094:SF1">
    <property type="entry name" value="PROTEIN FAM185A"/>
    <property type="match status" value="1"/>
</dbReference>
<dbReference type="PANTHER" id="PTHR34094">
    <property type="match status" value="1"/>
</dbReference>
<keyword evidence="3" id="KW-1185">Reference proteome</keyword>
<dbReference type="EMBL" id="JAZHPZ010000013">
    <property type="protein sequence ID" value="MEF2968251.1"/>
    <property type="molecule type" value="Genomic_DNA"/>
</dbReference>
<dbReference type="InterPro" id="IPR025164">
    <property type="entry name" value="Toastrack_DUF4097"/>
</dbReference>